<feature type="non-terminal residue" evidence="2">
    <location>
        <position position="315"/>
    </location>
</feature>
<comment type="caution">
    <text evidence="2">The sequence shown here is derived from an EMBL/GenBank/DDBJ whole genome shotgun (WGS) entry which is preliminary data.</text>
</comment>
<evidence type="ECO:0000256" key="1">
    <source>
        <dbReference type="SAM" id="MobiDB-lite"/>
    </source>
</evidence>
<feature type="region of interest" description="Disordered" evidence="1">
    <location>
        <begin position="295"/>
        <end position="315"/>
    </location>
</feature>
<gene>
    <name evidence="2" type="ORF">P3X46_018482</name>
</gene>
<dbReference type="EMBL" id="JARPOI010000010">
    <property type="protein sequence ID" value="KAJ9170370.1"/>
    <property type="molecule type" value="Genomic_DNA"/>
</dbReference>
<evidence type="ECO:0000313" key="3">
    <source>
        <dbReference type="Proteomes" id="UP001174677"/>
    </source>
</evidence>
<reference evidence="2 3" key="1">
    <citation type="journal article" date="2023" name="Plant Biotechnol. J.">
        <title>Chromosome-level wild Hevea brasiliensis genome provides new tools for genomic-assisted breeding and valuable loci to elevate rubber yield.</title>
        <authorList>
            <person name="Cheng H."/>
            <person name="Song X."/>
            <person name="Hu Y."/>
            <person name="Wu T."/>
            <person name="Yang Q."/>
            <person name="An Z."/>
            <person name="Feng S."/>
            <person name="Deng Z."/>
            <person name="Wu W."/>
            <person name="Zeng X."/>
            <person name="Tu M."/>
            <person name="Wang X."/>
            <person name="Huang H."/>
        </authorList>
    </citation>
    <scope>NUCLEOTIDE SEQUENCE [LARGE SCALE GENOMIC DNA]</scope>
    <source>
        <strain evidence="2">MT/VB/25A 57/8</strain>
    </source>
</reference>
<name>A0ABQ9LS62_HEVBR</name>
<organism evidence="2 3">
    <name type="scientific">Hevea brasiliensis</name>
    <name type="common">Para rubber tree</name>
    <name type="synonym">Siphonia brasiliensis</name>
    <dbReference type="NCBI Taxonomy" id="3981"/>
    <lineage>
        <taxon>Eukaryota</taxon>
        <taxon>Viridiplantae</taxon>
        <taxon>Streptophyta</taxon>
        <taxon>Embryophyta</taxon>
        <taxon>Tracheophyta</taxon>
        <taxon>Spermatophyta</taxon>
        <taxon>Magnoliopsida</taxon>
        <taxon>eudicotyledons</taxon>
        <taxon>Gunneridae</taxon>
        <taxon>Pentapetalae</taxon>
        <taxon>rosids</taxon>
        <taxon>fabids</taxon>
        <taxon>Malpighiales</taxon>
        <taxon>Euphorbiaceae</taxon>
        <taxon>Crotonoideae</taxon>
        <taxon>Micrandreae</taxon>
        <taxon>Hevea</taxon>
    </lineage>
</organism>
<dbReference type="PANTHER" id="PTHR33116">
    <property type="entry name" value="REVERSE TRANSCRIPTASE ZINC-BINDING DOMAIN-CONTAINING PROTEIN-RELATED-RELATED"/>
    <property type="match status" value="1"/>
</dbReference>
<evidence type="ECO:0008006" key="4">
    <source>
        <dbReference type="Google" id="ProtNLM"/>
    </source>
</evidence>
<evidence type="ECO:0000313" key="2">
    <source>
        <dbReference type="EMBL" id="KAJ9170370.1"/>
    </source>
</evidence>
<keyword evidence="3" id="KW-1185">Reference proteome</keyword>
<dbReference type="Proteomes" id="UP001174677">
    <property type="component" value="Chromosome 10"/>
</dbReference>
<dbReference type="PANTHER" id="PTHR33116:SF86">
    <property type="entry name" value="REVERSE TRANSCRIPTASE DOMAIN-CONTAINING PROTEIN"/>
    <property type="match status" value="1"/>
</dbReference>
<accession>A0ABQ9LS62</accession>
<protein>
    <recommendedName>
        <fullName evidence="4">Reverse transcriptase zinc-binding domain-containing protein</fullName>
    </recommendedName>
</protein>
<sequence length="315" mass="36116">MRDEVSNIIGVLLPFDHGWYLGLPSLFGKNKTQVFSYLRERLWKRISSWKGKFLLRVGKEILLNVFAIPISLWEELQKMINSFWWGSNWSGHRRIHWLSWDGMCLKKDFGGLGFCNLHCFNLAMLGWQCWRIISNPCTFLSRILKDKYFSQADFLDAQEGFNPSFLLLPIDVEAISNIPLSNSWKEDVRIWHYTKSSKLSVKLGYHLLATSSDWLTLLFQVIQGNYESFIFPQKLQGKETLHFNFNSPSSPLLHVRLLHVIALHLQPNSPISFPCSDTKLLCTAEKFSLPEECTRLEGPASPRTGTEALGGSGCA</sequence>
<proteinExistence type="predicted"/>